<comment type="caution">
    <text evidence="2">The sequence shown here is derived from an EMBL/GenBank/DDBJ whole genome shotgun (WGS) entry which is preliminary data.</text>
</comment>
<dbReference type="Proteomes" id="UP000289340">
    <property type="component" value="Chromosome 14"/>
</dbReference>
<name>A0A445H2X5_GLYSO</name>
<dbReference type="AlphaFoldDB" id="A0A445H2X5"/>
<organism evidence="2 3">
    <name type="scientific">Glycine soja</name>
    <name type="common">Wild soybean</name>
    <dbReference type="NCBI Taxonomy" id="3848"/>
    <lineage>
        <taxon>Eukaryota</taxon>
        <taxon>Viridiplantae</taxon>
        <taxon>Streptophyta</taxon>
        <taxon>Embryophyta</taxon>
        <taxon>Tracheophyta</taxon>
        <taxon>Spermatophyta</taxon>
        <taxon>Magnoliopsida</taxon>
        <taxon>eudicotyledons</taxon>
        <taxon>Gunneridae</taxon>
        <taxon>Pentapetalae</taxon>
        <taxon>rosids</taxon>
        <taxon>fabids</taxon>
        <taxon>Fabales</taxon>
        <taxon>Fabaceae</taxon>
        <taxon>Papilionoideae</taxon>
        <taxon>50 kb inversion clade</taxon>
        <taxon>NPAAA clade</taxon>
        <taxon>indigoferoid/millettioid clade</taxon>
        <taxon>Phaseoleae</taxon>
        <taxon>Glycine</taxon>
        <taxon>Glycine subgen. Soja</taxon>
    </lineage>
</organism>
<feature type="region of interest" description="Disordered" evidence="1">
    <location>
        <begin position="80"/>
        <end position="99"/>
    </location>
</feature>
<accession>A0A445H2X5</accession>
<evidence type="ECO:0000256" key="1">
    <source>
        <dbReference type="SAM" id="MobiDB-lite"/>
    </source>
</evidence>
<dbReference type="EMBL" id="QZWG01000014">
    <property type="protein sequence ID" value="RZB67892.1"/>
    <property type="molecule type" value="Genomic_DNA"/>
</dbReference>
<reference evidence="2 3" key="1">
    <citation type="submission" date="2018-09" db="EMBL/GenBank/DDBJ databases">
        <title>A high-quality reference genome of wild soybean provides a powerful tool to mine soybean genomes.</title>
        <authorList>
            <person name="Xie M."/>
            <person name="Chung C.Y.L."/>
            <person name="Li M.-W."/>
            <person name="Wong F.-L."/>
            <person name="Chan T.-F."/>
            <person name="Lam H.-M."/>
        </authorList>
    </citation>
    <scope>NUCLEOTIDE SEQUENCE [LARGE SCALE GENOMIC DNA]</scope>
    <source>
        <strain evidence="3">cv. W05</strain>
        <tissue evidence="2">Hypocotyl of etiolated seedlings</tissue>
    </source>
</reference>
<gene>
    <name evidence="2" type="ORF">D0Y65_037960</name>
</gene>
<protein>
    <submittedName>
        <fullName evidence="2">Uncharacterized protein</fullName>
    </submittedName>
</protein>
<sequence>MATKFQHQKKKIVNKQYQTPVNNITTTTTTTFSSTTVLQLLAPRATTDEDPDVKVAALLHITASDLDTFSALRANDDDTTVATTTSSKETNAMYQEIHH</sequence>
<proteinExistence type="predicted"/>
<evidence type="ECO:0000313" key="3">
    <source>
        <dbReference type="Proteomes" id="UP000289340"/>
    </source>
</evidence>
<keyword evidence="3" id="KW-1185">Reference proteome</keyword>
<evidence type="ECO:0000313" key="2">
    <source>
        <dbReference type="EMBL" id="RZB67892.1"/>
    </source>
</evidence>